<evidence type="ECO:0000256" key="1">
    <source>
        <dbReference type="SAM" id="SignalP"/>
    </source>
</evidence>
<dbReference type="EMBL" id="OZ075135">
    <property type="protein sequence ID" value="CAL4996742.1"/>
    <property type="molecule type" value="Genomic_DNA"/>
</dbReference>
<dbReference type="Proteomes" id="UP001497457">
    <property type="component" value="Chromosome 25rd"/>
</dbReference>
<keyword evidence="1" id="KW-0732">Signal</keyword>
<name>A0ABC9B8I1_9POAL</name>
<feature type="signal peptide" evidence="1">
    <location>
        <begin position="1"/>
        <end position="28"/>
    </location>
</feature>
<reference evidence="2" key="1">
    <citation type="submission" date="2024-10" db="EMBL/GenBank/DDBJ databases">
        <authorList>
            <person name="Ryan C."/>
        </authorList>
    </citation>
    <scope>NUCLEOTIDE SEQUENCE [LARGE SCALE GENOMIC DNA]</scope>
</reference>
<keyword evidence="3" id="KW-1185">Reference proteome</keyword>
<sequence>MATFMMKSRRSSVQGLSLLSLLVLAVSAIPAPISGESMIDSSGGRKMSKTAIIGADKQAGVVIHGDDVFNGCLPHDARASNFVCTKDNLNWPSLSECVINCPCKVRCNG</sequence>
<protein>
    <submittedName>
        <fullName evidence="2">Uncharacterized protein</fullName>
    </submittedName>
</protein>
<gene>
    <name evidence="2" type="ORF">URODEC1_LOCUS63065</name>
</gene>
<organism evidence="2 3">
    <name type="scientific">Urochloa decumbens</name>
    <dbReference type="NCBI Taxonomy" id="240449"/>
    <lineage>
        <taxon>Eukaryota</taxon>
        <taxon>Viridiplantae</taxon>
        <taxon>Streptophyta</taxon>
        <taxon>Embryophyta</taxon>
        <taxon>Tracheophyta</taxon>
        <taxon>Spermatophyta</taxon>
        <taxon>Magnoliopsida</taxon>
        <taxon>Liliopsida</taxon>
        <taxon>Poales</taxon>
        <taxon>Poaceae</taxon>
        <taxon>PACMAD clade</taxon>
        <taxon>Panicoideae</taxon>
        <taxon>Panicodae</taxon>
        <taxon>Paniceae</taxon>
        <taxon>Melinidinae</taxon>
        <taxon>Urochloa</taxon>
    </lineage>
</organism>
<accession>A0ABC9B8I1</accession>
<feature type="chain" id="PRO_5044887792" evidence="1">
    <location>
        <begin position="29"/>
        <end position="109"/>
    </location>
</feature>
<evidence type="ECO:0000313" key="3">
    <source>
        <dbReference type="Proteomes" id="UP001497457"/>
    </source>
</evidence>
<proteinExistence type="predicted"/>
<dbReference type="PANTHER" id="PTHR48158:SF1">
    <property type="entry name" value="OS11G0453550 PROTEIN"/>
    <property type="match status" value="1"/>
</dbReference>
<evidence type="ECO:0000313" key="2">
    <source>
        <dbReference type="EMBL" id="CAL4996742.1"/>
    </source>
</evidence>
<dbReference type="PANTHER" id="PTHR48158">
    <property type="entry name" value="OS11G0453550 PROTEIN"/>
    <property type="match status" value="1"/>
</dbReference>
<dbReference type="AlphaFoldDB" id="A0ABC9B8I1"/>